<accession>A0ABR4PDM4</accession>
<proteinExistence type="predicted"/>
<evidence type="ECO:0000313" key="2">
    <source>
        <dbReference type="EMBL" id="KAL3421420.1"/>
    </source>
</evidence>
<gene>
    <name evidence="2" type="ORF">PVAG01_07865</name>
</gene>
<name>A0ABR4PDM4_9HELO</name>
<dbReference type="Proteomes" id="UP001629113">
    <property type="component" value="Unassembled WGS sequence"/>
</dbReference>
<dbReference type="PANTHER" id="PTHR37012">
    <property type="entry name" value="B-ZIP TRANSCRIPTION FACTOR (EUROFUNG)-RELATED"/>
    <property type="match status" value="1"/>
</dbReference>
<feature type="compositionally biased region" description="Basic and acidic residues" evidence="1">
    <location>
        <begin position="1"/>
        <end position="10"/>
    </location>
</feature>
<dbReference type="PANTHER" id="PTHR37012:SF2">
    <property type="entry name" value="BZIP DOMAIN-CONTAINING PROTEIN-RELATED"/>
    <property type="match status" value="1"/>
</dbReference>
<evidence type="ECO:0000256" key="1">
    <source>
        <dbReference type="SAM" id="MobiDB-lite"/>
    </source>
</evidence>
<keyword evidence="3" id="KW-1185">Reference proteome</keyword>
<dbReference type="InterPro" id="IPR021833">
    <property type="entry name" value="DUF3425"/>
</dbReference>
<dbReference type="EMBL" id="JBFCZG010000006">
    <property type="protein sequence ID" value="KAL3421420.1"/>
    <property type="molecule type" value="Genomic_DNA"/>
</dbReference>
<dbReference type="Pfam" id="PF11905">
    <property type="entry name" value="DUF3425"/>
    <property type="match status" value="1"/>
</dbReference>
<sequence length="382" mass="43162">MNHETAEVQKQRRRTPKQLERKRLMDKATQKQKREQRRAQSRQLSDEIRSLRAEVGRLQGIIVQITRVDPKNQARNSFTKPRSSTTLSSRTVLALNTATFSDVSPNFTPLQCYAPQSPISGSMSNHPTHMPLYHKDGRLGICGTLSEDSTGVDSIITPFLEDCQLGLLETASPIIDGCVCDPRIHDSYEEFFEATLFSVIVGIQGKPAVDGTPPSSPSVNDLVGTGSNVVSSVVKRLIATRNCANLDWSLILGIHDILYRVLRYRIFPSLETFADIPEWLHPTAVQDNIPHPIFSDFIHFPELRNALTLGSIVYNRAEFNHDYLYHISLNWPHSQNVFIVDKTCNMILNPDFESHVLTLDNWFLDNEFSIKHPQMATLIATK</sequence>
<feature type="region of interest" description="Disordered" evidence="1">
    <location>
        <begin position="1"/>
        <end position="44"/>
    </location>
</feature>
<protein>
    <submittedName>
        <fullName evidence="2">BZIP transcription factor</fullName>
    </submittedName>
</protein>
<comment type="caution">
    <text evidence="2">The sequence shown here is derived from an EMBL/GenBank/DDBJ whole genome shotgun (WGS) entry which is preliminary data.</text>
</comment>
<evidence type="ECO:0000313" key="3">
    <source>
        <dbReference type="Proteomes" id="UP001629113"/>
    </source>
</evidence>
<feature type="compositionally biased region" description="Basic and acidic residues" evidence="1">
    <location>
        <begin position="17"/>
        <end position="33"/>
    </location>
</feature>
<organism evidence="2 3">
    <name type="scientific">Phlyctema vagabunda</name>
    <dbReference type="NCBI Taxonomy" id="108571"/>
    <lineage>
        <taxon>Eukaryota</taxon>
        <taxon>Fungi</taxon>
        <taxon>Dikarya</taxon>
        <taxon>Ascomycota</taxon>
        <taxon>Pezizomycotina</taxon>
        <taxon>Leotiomycetes</taxon>
        <taxon>Helotiales</taxon>
        <taxon>Dermateaceae</taxon>
        <taxon>Phlyctema</taxon>
    </lineage>
</organism>
<reference evidence="2 3" key="1">
    <citation type="submission" date="2024-06" db="EMBL/GenBank/DDBJ databases">
        <title>Complete genome of Phlyctema vagabunda strain 19-DSS-EL-015.</title>
        <authorList>
            <person name="Fiorenzani C."/>
        </authorList>
    </citation>
    <scope>NUCLEOTIDE SEQUENCE [LARGE SCALE GENOMIC DNA]</scope>
    <source>
        <strain evidence="2 3">19-DSS-EL-015</strain>
    </source>
</reference>